<accession>A0A2I1TWT4</accession>
<evidence type="ECO:0000313" key="2">
    <source>
        <dbReference type="Proteomes" id="UP000234902"/>
    </source>
</evidence>
<gene>
    <name evidence="1" type="ORF">CYK19_08975</name>
</gene>
<reference evidence="1 2" key="1">
    <citation type="submission" date="2017-12" db="EMBL/GenBank/DDBJ databases">
        <title>Phylogenetic diversity of female urinary microbiome.</title>
        <authorList>
            <person name="Thomas-White K."/>
            <person name="Wolfe A.J."/>
        </authorList>
    </citation>
    <scope>NUCLEOTIDE SEQUENCE [LARGE SCALE GENOMIC DNA]</scope>
    <source>
        <strain evidence="1 2">UMB0079</strain>
    </source>
</reference>
<sequence>MRSSFRDRERFSFVFFFVILFENLFKPRQFYLQPQSCALSNLRIAS</sequence>
<dbReference type="AlphaFoldDB" id="A0A2I1TWT4"/>
<proteinExistence type="predicted"/>
<dbReference type="Proteomes" id="UP000234902">
    <property type="component" value="Unassembled WGS sequence"/>
</dbReference>
<protein>
    <submittedName>
        <fullName evidence="1">DNA alkylation repair protein</fullName>
    </submittedName>
</protein>
<comment type="caution">
    <text evidence="1">The sequence shown here is derived from an EMBL/GenBank/DDBJ whole genome shotgun (WGS) entry which is preliminary data.</text>
</comment>
<name>A0A2I1TWT4_STRMT</name>
<evidence type="ECO:0000313" key="1">
    <source>
        <dbReference type="EMBL" id="PKZ98076.1"/>
    </source>
</evidence>
<organism evidence="1 2">
    <name type="scientific">Streptococcus mitis</name>
    <dbReference type="NCBI Taxonomy" id="28037"/>
    <lineage>
        <taxon>Bacteria</taxon>
        <taxon>Bacillati</taxon>
        <taxon>Bacillota</taxon>
        <taxon>Bacilli</taxon>
        <taxon>Lactobacillales</taxon>
        <taxon>Streptococcaceae</taxon>
        <taxon>Streptococcus</taxon>
        <taxon>Streptococcus mitis group</taxon>
    </lineage>
</organism>
<dbReference type="EMBL" id="PKID01000011">
    <property type="protein sequence ID" value="PKZ98076.1"/>
    <property type="molecule type" value="Genomic_DNA"/>
</dbReference>